<evidence type="ECO:0000259" key="6">
    <source>
        <dbReference type="PROSITE" id="PS50103"/>
    </source>
</evidence>
<organism evidence="7 8">
    <name type="scientific">Saxophila tyrrhenica</name>
    <dbReference type="NCBI Taxonomy" id="1690608"/>
    <lineage>
        <taxon>Eukaryota</taxon>
        <taxon>Fungi</taxon>
        <taxon>Dikarya</taxon>
        <taxon>Ascomycota</taxon>
        <taxon>Pezizomycotina</taxon>
        <taxon>Dothideomycetes</taxon>
        <taxon>Dothideomycetidae</taxon>
        <taxon>Mycosphaerellales</taxon>
        <taxon>Extremaceae</taxon>
        <taxon>Saxophila</taxon>
    </lineage>
</organism>
<name>A0AAV9PKH6_9PEZI</name>
<keyword evidence="2 4" id="KW-0863">Zinc-finger</keyword>
<feature type="zinc finger region" description="C3H1-type" evidence="4">
    <location>
        <begin position="259"/>
        <end position="281"/>
    </location>
</feature>
<dbReference type="PROSITE" id="PS50103">
    <property type="entry name" value="ZF_C3H1"/>
    <property type="match status" value="4"/>
</dbReference>
<evidence type="ECO:0000256" key="4">
    <source>
        <dbReference type="PROSITE-ProRule" id="PRU00723"/>
    </source>
</evidence>
<protein>
    <recommendedName>
        <fullName evidence="6">C3H1-type domain-containing protein</fullName>
    </recommendedName>
</protein>
<proteinExistence type="predicted"/>
<feature type="domain" description="C3H1-type" evidence="6">
    <location>
        <begin position="309"/>
        <end position="336"/>
    </location>
</feature>
<sequence>MDEDTAALQARIAALQSKINNHKQQHVPPTAPYQQHYQPHHPHPSPFRGAPRLAPYGRGRGGERGGFTPVKNRKLVLNGANAPAAPVVGPKADNLVATHPHQLVNKDAHNRRLQQLRTAKRQKINQQERTTLNQHTSSEGGRELTIEGLRFQLREDGSKLVRISDTATNSMTTPKMVKVADVAFYRTKGGNLVRANAIKGLARYSAILASRRQKHDSRIVPSRTSNPDTKRQCEHFTKTGKCPFGRSCHYAHDPEKVAMCPAFLKNKCTSGEYCDLSHVMSINRVPACIHFLRGNCTNDACRYPHVNVSPSAPVCAPFARLGHCANNDCDKRHVFECPDLANKGECSDSKCPLPHPVRAHVLRKAAAKQAKVGSEEKSDISSDEEDEEAEAGFEDIDSDEAEDVIMGNGDNYGHELTQQQDYVPFS</sequence>
<keyword evidence="1 4" id="KW-0479">Metal-binding</keyword>
<feature type="zinc finger region" description="C3H1-type" evidence="4">
    <location>
        <begin position="309"/>
        <end position="336"/>
    </location>
</feature>
<feature type="compositionally biased region" description="Polar residues" evidence="5">
    <location>
        <begin position="416"/>
        <end position="426"/>
    </location>
</feature>
<dbReference type="PANTHER" id="PTHR46156:SF1">
    <property type="entry name" value="ZINC FINGER CCCH DOMAIN-CONTAINING PROTEIN 3"/>
    <property type="match status" value="1"/>
</dbReference>
<feature type="zinc finger region" description="C3H1-type" evidence="4">
    <location>
        <begin position="227"/>
        <end position="255"/>
    </location>
</feature>
<dbReference type="GO" id="GO:0008270">
    <property type="term" value="F:zinc ion binding"/>
    <property type="evidence" value="ECO:0007669"/>
    <property type="project" value="UniProtKB-KW"/>
</dbReference>
<dbReference type="Gene3D" id="6.10.250.3220">
    <property type="match status" value="1"/>
</dbReference>
<feature type="domain" description="C3H1-type" evidence="6">
    <location>
        <begin position="227"/>
        <end position="255"/>
    </location>
</feature>
<dbReference type="SMART" id="SM00356">
    <property type="entry name" value="ZnF_C3H1"/>
    <property type="match status" value="4"/>
</dbReference>
<feature type="region of interest" description="Disordered" evidence="5">
    <location>
        <begin position="368"/>
        <end position="426"/>
    </location>
</feature>
<dbReference type="PANTHER" id="PTHR46156">
    <property type="entry name" value="CCCH ZINGC FINGER"/>
    <property type="match status" value="1"/>
</dbReference>
<feature type="domain" description="C3H1-type" evidence="6">
    <location>
        <begin position="259"/>
        <end position="281"/>
    </location>
</feature>
<feature type="zinc finger region" description="C3H1-type" evidence="4">
    <location>
        <begin position="282"/>
        <end position="308"/>
    </location>
</feature>
<dbReference type="SUPFAM" id="SSF90229">
    <property type="entry name" value="CCCH zinc finger"/>
    <property type="match status" value="1"/>
</dbReference>
<dbReference type="Pfam" id="PF00642">
    <property type="entry name" value="zf-CCCH"/>
    <property type="match status" value="1"/>
</dbReference>
<dbReference type="Gene3D" id="4.10.1000.10">
    <property type="entry name" value="Zinc finger, CCCH-type"/>
    <property type="match status" value="1"/>
</dbReference>
<dbReference type="InterPro" id="IPR036855">
    <property type="entry name" value="Znf_CCCH_sf"/>
</dbReference>
<evidence type="ECO:0000256" key="1">
    <source>
        <dbReference type="ARBA" id="ARBA00022723"/>
    </source>
</evidence>
<keyword evidence="8" id="KW-1185">Reference proteome</keyword>
<dbReference type="GO" id="GO:0005634">
    <property type="term" value="C:nucleus"/>
    <property type="evidence" value="ECO:0007669"/>
    <property type="project" value="TreeGrafter"/>
</dbReference>
<comment type="caution">
    <text evidence="7">The sequence shown here is derived from an EMBL/GenBank/DDBJ whole genome shotgun (WGS) entry which is preliminary data.</text>
</comment>
<gene>
    <name evidence="7" type="ORF">LTR77_001578</name>
</gene>
<dbReference type="EMBL" id="JAVRRT010000002">
    <property type="protein sequence ID" value="KAK5174498.1"/>
    <property type="molecule type" value="Genomic_DNA"/>
</dbReference>
<evidence type="ECO:0000313" key="8">
    <source>
        <dbReference type="Proteomes" id="UP001337655"/>
    </source>
</evidence>
<evidence type="ECO:0000256" key="3">
    <source>
        <dbReference type="ARBA" id="ARBA00022833"/>
    </source>
</evidence>
<feature type="domain" description="C3H1-type" evidence="6">
    <location>
        <begin position="282"/>
        <end position="308"/>
    </location>
</feature>
<evidence type="ECO:0000256" key="5">
    <source>
        <dbReference type="SAM" id="MobiDB-lite"/>
    </source>
</evidence>
<feature type="compositionally biased region" description="Acidic residues" evidence="5">
    <location>
        <begin position="381"/>
        <end position="403"/>
    </location>
</feature>
<dbReference type="GeneID" id="89922926"/>
<reference evidence="7 8" key="1">
    <citation type="submission" date="2023-08" db="EMBL/GenBank/DDBJ databases">
        <title>Black Yeasts Isolated from many extreme environments.</title>
        <authorList>
            <person name="Coleine C."/>
            <person name="Stajich J.E."/>
            <person name="Selbmann L."/>
        </authorList>
    </citation>
    <scope>NUCLEOTIDE SEQUENCE [LARGE SCALE GENOMIC DNA]</scope>
    <source>
        <strain evidence="7 8">CCFEE 5935</strain>
    </source>
</reference>
<dbReference type="Proteomes" id="UP001337655">
    <property type="component" value="Unassembled WGS sequence"/>
</dbReference>
<feature type="region of interest" description="Disordered" evidence="5">
    <location>
        <begin position="21"/>
        <end position="69"/>
    </location>
</feature>
<evidence type="ECO:0000256" key="2">
    <source>
        <dbReference type="ARBA" id="ARBA00022771"/>
    </source>
</evidence>
<dbReference type="InterPro" id="IPR000571">
    <property type="entry name" value="Znf_CCCH"/>
</dbReference>
<dbReference type="FunFam" id="4.10.1000.10:FF:000035">
    <property type="entry name" value="CCCH zinc finger protein, variant"/>
    <property type="match status" value="1"/>
</dbReference>
<keyword evidence="3 4" id="KW-0862">Zinc</keyword>
<evidence type="ECO:0000313" key="7">
    <source>
        <dbReference type="EMBL" id="KAK5174498.1"/>
    </source>
</evidence>
<dbReference type="RefSeq" id="XP_064663167.1">
    <property type="nucleotide sequence ID" value="XM_064798840.1"/>
</dbReference>
<accession>A0AAV9PKH6</accession>
<dbReference type="AlphaFoldDB" id="A0AAV9PKH6"/>